<feature type="domain" description="Methyl-accepting transducer" evidence="5">
    <location>
        <begin position="295"/>
        <end position="553"/>
    </location>
</feature>
<keyword evidence="7" id="KW-1185">Reference proteome</keyword>
<proteinExistence type="inferred from homology"/>
<dbReference type="AlphaFoldDB" id="Q97DK0"/>
<dbReference type="PANTHER" id="PTHR32089:SF112">
    <property type="entry name" value="LYSOZYME-LIKE PROTEIN-RELATED"/>
    <property type="match status" value="1"/>
</dbReference>
<dbReference type="GeneID" id="44999970"/>
<keyword evidence="4" id="KW-0472">Membrane</keyword>
<comment type="similarity">
    <text evidence="2">Belongs to the methyl-accepting chemotaxis (MCP) protein family.</text>
</comment>
<sequence>MKKMKLNNIKLSVKMIFTLIIPVASLILITGIFVRYIDKVNNHLITSLYEENHLSQYWLYNADRDFYQALFAQMEMEKSTDVESLNKSKDSFLENYNQTIERVHKARNILYKDKEKFANMKHKDSKLTIVQLFDNFDKDFANWSKLFDVNKNVLTNKVKYQENFDMARESINQIEEVMDDYNKSIMAQSNANVRYIINIIISISALTILISILLGIYLINNVKKRTKTAVGLMNKTAEYDLKYDKSYEKYIIEKDEFAEIINAEIGVRREMRSIVENVVGETEGLKTTIKETNKSVSYLKGELEDISSTTEELSAGMEETAASTQEMNSTTTEMEKALNNIASKALEGSKSVGDISKRAHELKENFSVSYNNAEEVMDSVRVKLEKSLLQSKAVEQINELTDSILQITSQTNLLALNASIEAARAGEAGKGFAVVAEEIRKLAENSKVTVNKIQEITKVVINSVEGLSDNSNELLQFVEEEVNNDYRTMLEATDQYKLDADLVNEIVSDFSATSEELLSSIQNMVMTMNSIAEATNEGAIGTGNIAEKVASIVNRANELVKIIDSTNEGSDNLYKMVSKFNV</sequence>
<evidence type="ECO:0000313" key="7">
    <source>
        <dbReference type="Proteomes" id="UP000000814"/>
    </source>
</evidence>
<dbReference type="OrthoDB" id="1062at2"/>
<reference evidence="6 7" key="1">
    <citation type="journal article" date="2001" name="J. Bacteriol.">
        <title>Genome sequence and comparative analysis of the solvent-producing bacterium Clostridium acetobutylicum.</title>
        <authorList>
            <person name="Nolling J."/>
            <person name="Breton G."/>
            <person name="Omelchenko M.V."/>
            <person name="Makarova K.S."/>
            <person name="Zeng Q."/>
            <person name="Gibson R."/>
            <person name="Lee H.M."/>
            <person name="Dubois J."/>
            <person name="Qiu D."/>
            <person name="Hitti J."/>
            <person name="Wolf Y.I."/>
            <person name="Tatusov R.L."/>
            <person name="Sabathe F."/>
            <person name="Doucette-Stamm L."/>
            <person name="Soucaille P."/>
            <person name="Daly M.J."/>
            <person name="Bennett G.N."/>
            <person name="Koonin E.V."/>
            <person name="Smith D.R."/>
        </authorList>
    </citation>
    <scope>NUCLEOTIDE SEQUENCE [LARGE SCALE GENOMIC DNA]</scope>
    <source>
        <strain evidence="7">ATCC 824 / DSM 792 / JCM 1419 / LMG 5710 / VKM B-1787</strain>
    </source>
</reference>
<evidence type="ECO:0000313" key="6">
    <source>
        <dbReference type="EMBL" id="AAK81403.1"/>
    </source>
</evidence>
<dbReference type="GO" id="GO:0016020">
    <property type="term" value="C:membrane"/>
    <property type="evidence" value="ECO:0007669"/>
    <property type="project" value="InterPro"/>
</dbReference>
<evidence type="ECO:0000256" key="1">
    <source>
        <dbReference type="ARBA" id="ARBA00023224"/>
    </source>
</evidence>
<evidence type="ECO:0000256" key="3">
    <source>
        <dbReference type="PROSITE-ProRule" id="PRU00284"/>
    </source>
</evidence>
<dbReference type="eggNOG" id="COG0840">
    <property type="taxonomic scope" value="Bacteria"/>
</dbReference>
<dbReference type="STRING" id="272562.CA_C3476"/>
<dbReference type="Pfam" id="PF00015">
    <property type="entry name" value="MCPsignal"/>
    <property type="match status" value="1"/>
</dbReference>
<dbReference type="PANTHER" id="PTHR32089">
    <property type="entry name" value="METHYL-ACCEPTING CHEMOTAXIS PROTEIN MCPB"/>
    <property type="match status" value="1"/>
</dbReference>
<accession>Q97DK0</accession>
<dbReference type="GO" id="GO:0007165">
    <property type="term" value="P:signal transduction"/>
    <property type="evidence" value="ECO:0007669"/>
    <property type="project" value="UniProtKB-KW"/>
</dbReference>
<evidence type="ECO:0000256" key="4">
    <source>
        <dbReference type="SAM" id="Phobius"/>
    </source>
</evidence>
<dbReference type="Proteomes" id="UP000000814">
    <property type="component" value="Chromosome"/>
</dbReference>
<dbReference type="PROSITE" id="PS50111">
    <property type="entry name" value="CHEMOTAXIS_TRANSDUC_2"/>
    <property type="match status" value="1"/>
</dbReference>
<dbReference type="SMART" id="SM00283">
    <property type="entry name" value="MA"/>
    <property type="match status" value="1"/>
</dbReference>
<evidence type="ECO:0000256" key="2">
    <source>
        <dbReference type="ARBA" id="ARBA00029447"/>
    </source>
</evidence>
<feature type="transmembrane region" description="Helical" evidence="4">
    <location>
        <begin position="195"/>
        <end position="219"/>
    </location>
</feature>
<dbReference type="InterPro" id="IPR004090">
    <property type="entry name" value="Chemotax_Me-accpt_rcpt"/>
</dbReference>
<gene>
    <name evidence="6" type="ordered locus">CA_C3476</name>
</gene>
<organism evidence="6 7">
    <name type="scientific">Clostridium acetobutylicum (strain ATCC 824 / DSM 792 / JCM 1419 / IAM 19013 / LMG 5710 / NBRC 13948 / NRRL B-527 / VKM B-1787 / 2291 / W)</name>
    <dbReference type="NCBI Taxonomy" id="272562"/>
    <lineage>
        <taxon>Bacteria</taxon>
        <taxon>Bacillati</taxon>
        <taxon>Bacillota</taxon>
        <taxon>Clostridia</taxon>
        <taxon>Eubacteriales</taxon>
        <taxon>Clostridiaceae</taxon>
        <taxon>Clostridium</taxon>
    </lineage>
</organism>
<dbReference type="EMBL" id="AE001437">
    <property type="protein sequence ID" value="AAK81403.1"/>
    <property type="molecule type" value="Genomic_DNA"/>
</dbReference>
<protein>
    <submittedName>
        <fullName evidence="6">Methyl-accepting chemotaxis protein</fullName>
    </submittedName>
</protein>
<dbReference type="PRINTS" id="PR00260">
    <property type="entry name" value="CHEMTRNSDUCR"/>
</dbReference>
<dbReference type="Gene3D" id="1.10.287.950">
    <property type="entry name" value="Methyl-accepting chemotaxis protein"/>
    <property type="match status" value="1"/>
</dbReference>
<dbReference type="HOGENOM" id="CLU_000445_107_27_9"/>
<keyword evidence="4" id="KW-0812">Transmembrane</keyword>
<dbReference type="PIR" id="H97326">
    <property type="entry name" value="H97326"/>
</dbReference>
<dbReference type="InterPro" id="IPR004089">
    <property type="entry name" value="MCPsignal_dom"/>
</dbReference>
<dbReference type="SUPFAM" id="SSF58104">
    <property type="entry name" value="Methyl-accepting chemotaxis protein (MCP) signaling domain"/>
    <property type="match status" value="1"/>
</dbReference>
<dbReference type="RefSeq" id="WP_010966743.1">
    <property type="nucleotide sequence ID" value="NC_003030.1"/>
</dbReference>
<evidence type="ECO:0000259" key="5">
    <source>
        <dbReference type="PROSITE" id="PS50111"/>
    </source>
</evidence>
<name>Q97DK0_CLOAB</name>
<keyword evidence="1 3" id="KW-0807">Transducer</keyword>
<dbReference type="PATRIC" id="fig|272562.8.peg.3660"/>
<feature type="transmembrane region" description="Helical" evidence="4">
    <location>
        <begin position="12"/>
        <end position="37"/>
    </location>
</feature>
<keyword evidence="4" id="KW-1133">Transmembrane helix</keyword>
<dbReference type="KEGG" id="cac:CA_C3476"/>
<dbReference type="GO" id="GO:0006935">
    <property type="term" value="P:chemotaxis"/>
    <property type="evidence" value="ECO:0007669"/>
    <property type="project" value="InterPro"/>
</dbReference>
<dbReference type="GO" id="GO:0004888">
    <property type="term" value="F:transmembrane signaling receptor activity"/>
    <property type="evidence" value="ECO:0007669"/>
    <property type="project" value="InterPro"/>
</dbReference>